<dbReference type="EMBL" id="JAAWWL010000002">
    <property type="protein sequence ID" value="NKI33234.1"/>
    <property type="molecule type" value="Genomic_DNA"/>
</dbReference>
<dbReference type="NCBIfam" id="TIGR04057">
    <property type="entry name" value="SusC_RagA_signa"/>
    <property type="match status" value="1"/>
</dbReference>
<evidence type="ECO:0000256" key="9">
    <source>
        <dbReference type="ARBA" id="ARBA00023237"/>
    </source>
</evidence>
<evidence type="ECO:0000256" key="10">
    <source>
        <dbReference type="PROSITE-ProRule" id="PRU01360"/>
    </source>
</evidence>
<evidence type="ECO:0000313" key="16">
    <source>
        <dbReference type="Proteomes" id="UP000718451"/>
    </source>
</evidence>
<feature type="signal peptide" evidence="12">
    <location>
        <begin position="1"/>
        <end position="22"/>
    </location>
</feature>
<feature type="domain" description="TonB-dependent receptor plug" evidence="14">
    <location>
        <begin position="117"/>
        <end position="244"/>
    </location>
</feature>
<dbReference type="RefSeq" id="WP_168553374.1">
    <property type="nucleotide sequence ID" value="NZ_JAAWWL010000002.1"/>
</dbReference>
<dbReference type="Gene3D" id="2.60.40.1120">
    <property type="entry name" value="Carboxypeptidase-like, regulatory domain"/>
    <property type="match status" value="1"/>
</dbReference>
<dbReference type="InterPro" id="IPR023997">
    <property type="entry name" value="TonB-dep_OMP_SusC/RagA_CS"/>
</dbReference>
<comment type="caution">
    <text evidence="15">The sequence shown here is derived from an EMBL/GenBank/DDBJ whole genome shotgun (WGS) entry which is preliminary data.</text>
</comment>
<dbReference type="InterPro" id="IPR039426">
    <property type="entry name" value="TonB-dep_rcpt-like"/>
</dbReference>
<evidence type="ECO:0000256" key="12">
    <source>
        <dbReference type="SAM" id="SignalP"/>
    </source>
</evidence>
<dbReference type="PANTHER" id="PTHR30069:SF29">
    <property type="entry name" value="HEMOGLOBIN AND HEMOGLOBIN-HAPTOGLOBIN-BINDING PROTEIN 1-RELATED"/>
    <property type="match status" value="1"/>
</dbReference>
<evidence type="ECO:0000256" key="5">
    <source>
        <dbReference type="ARBA" id="ARBA00022729"/>
    </source>
</evidence>
<evidence type="ECO:0000259" key="13">
    <source>
        <dbReference type="Pfam" id="PF00593"/>
    </source>
</evidence>
<evidence type="ECO:0000256" key="4">
    <source>
        <dbReference type="ARBA" id="ARBA00022692"/>
    </source>
</evidence>
<dbReference type="NCBIfam" id="TIGR04056">
    <property type="entry name" value="OMP_RagA_SusC"/>
    <property type="match status" value="1"/>
</dbReference>
<dbReference type="SUPFAM" id="SSF56935">
    <property type="entry name" value="Porins"/>
    <property type="match status" value="1"/>
</dbReference>
<gene>
    <name evidence="15" type="ORF">HCU67_14855</name>
</gene>
<organism evidence="15 16">
    <name type="scientific">Croceivirga thetidis</name>
    <dbReference type="NCBI Taxonomy" id="2721623"/>
    <lineage>
        <taxon>Bacteria</taxon>
        <taxon>Pseudomonadati</taxon>
        <taxon>Bacteroidota</taxon>
        <taxon>Flavobacteriia</taxon>
        <taxon>Flavobacteriales</taxon>
        <taxon>Flavobacteriaceae</taxon>
        <taxon>Croceivirga</taxon>
    </lineage>
</organism>
<keyword evidence="3 10" id="KW-1134">Transmembrane beta strand</keyword>
<dbReference type="InterPro" id="IPR023996">
    <property type="entry name" value="TonB-dep_OMP_SusC/RagA"/>
</dbReference>
<name>A0ABX1GTE6_9FLAO</name>
<evidence type="ECO:0000259" key="14">
    <source>
        <dbReference type="Pfam" id="PF07715"/>
    </source>
</evidence>
<keyword evidence="6 11" id="KW-0798">TonB box</keyword>
<evidence type="ECO:0000313" key="15">
    <source>
        <dbReference type="EMBL" id="NKI33234.1"/>
    </source>
</evidence>
<dbReference type="Pfam" id="PF00593">
    <property type="entry name" value="TonB_dep_Rec_b-barrel"/>
    <property type="match status" value="1"/>
</dbReference>
<sequence>MKTRFNGILTLLLALLVHLSYAQDKTITGNVTDQNGLPLPGVNIVVEGTTNGTQSDFDGNYAISASEGQTLLFTYIGQKAERRAVGAGTTINVQMSEDAQALEEVVVTAQGIKREKKALGYAVSSVGEEALKDRAEGDVARVLAGKAAGVQITSAGGASGSATNVVIRGLNSFSGNNQALFIVDGVPFSNDTNNDGANGTDDFLGGNTASSRFLDIDPNNIESIEVLKGLSAATLYGTQGRNGVILITTKAGSATTGPKKTEITVSQSFFANEIASTPDYQDQFGNGFDQAFGWFFSNWGPSFDRDGTAGWANQAAIDDAGTLAHPYSTASSATGIPQAFPEFAGARYDWRPYNSVDQFFRPGNTLNTNVNVTGSSDDGNTSFNANLGYYDDEGFTPGNSFNRLNLSLGGVAKLTNKFTIRGTMNYAKSDVKTPPIAASRGNGTTGLSVYGAVFFTPRSVDLMGLPFENPITGGSVYYRQNNSIINPRWTAKNVTNRQITNRFFWNLSANYELNENLNLNWRTGLDFYNERNVNSSNKNGVQFNSAIFGFLNTFDNNNTIWDHFASINGNYDLSEKLGLSFTAGATARSDSFDRNGVASTGQLVFGVKRHFNFQNQLPIQFSRKRNIVGLLGQATLDYDDFLFLNVSARQDWVSNFQSANNNIAYPGASVSFLPTNAFPELKSENGLNFLKIRASYGTSANFDTDSAYPTVGFTEQTTQIFNDPIGGGSTTTNQVANFRANPDLKPELLEELEFGVESKFWKNRISLDATFFLRTTNDLIVEEPLAPSTGFTLTQSNIGAIENKGFEADLGVDIFRSENFNWNSRVNFFTNDVTVTELAQDAIFYAGSLADGGPLNWGSNAAIEGESIGTIVGTAIQRDDNGNFIVNAAGNYQVAEQDADGNVPIIGDAIADYQMNFINSIRYKNWNLNFQINHTKGGDIMSSTVATLLGRGLIVETQNRLDTYILPGVKTDGSPNNTQINNSQYFFSNLLFGPTETRIYDASVIRLQEVSLAYSFPSKFLDKTPFGSLTFTLQGFNLWYDAYNTPDGANFDPNVQGVGIGNGQGFDFINGPSSRRYGFTIRASF</sequence>
<dbReference type="PROSITE" id="PS52016">
    <property type="entry name" value="TONB_DEPENDENT_REC_3"/>
    <property type="match status" value="1"/>
</dbReference>
<feature type="domain" description="TonB-dependent receptor-like beta-barrel" evidence="13">
    <location>
        <begin position="468"/>
        <end position="933"/>
    </location>
</feature>
<comment type="subcellular location">
    <subcellularLocation>
        <location evidence="1 10">Cell outer membrane</location>
        <topology evidence="1 10">Multi-pass membrane protein</topology>
    </subcellularLocation>
</comment>
<keyword evidence="2 10" id="KW-0813">Transport</keyword>
<keyword evidence="7 10" id="KW-0472">Membrane</keyword>
<dbReference type="InterPro" id="IPR008969">
    <property type="entry name" value="CarboxyPept-like_regulatory"/>
</dbReference>
<reference evidence="15 16" key="1">
    <citation type="submission" date="2020-04" db="EMBL/GenBank/DDBJ databases">
        <authorList>
            <person name="Yoon J."/>
        </authorList>
    </citation>
    <scope>NUCLEOTIDE SEQUENCE [LARGE SCALE GENOMIC DNA]</scope>
    <source>
        <strain evidence="15 16">DJ-13</strain>
    </source>
</reference>
<comment type="similarity">
    <text evidence="10 11">Belongs to the TonB-dependent receptor family.</text>
</comment>
<accession>A0ABX1GTE6</accession>
<keyword evidence="4 10" id="KW-0812">Transmembrane</keyword>
<feature type="chain" id="PRO_5045421702" evidence="12">
    <location>
        <begin position="23"/>
        <end position="1085"/>
    </location>
</feature>
<keyword evidence="16" id="KW-1185">Reference proteome</keyword>
<dbReference type="InterPro" id="IPR000531">
    <property type="entry name" value="Beta-barrel_TonB"/>
</dbReference>
<dbReference type="InterPro" id="IPR036942">
    <property type="entry name" value="Beta-barrel_TonB_sf"/>
</dbReference>
<evidence type="ECO:0000256" key="6">
    <source>
        <dbReference type="ARBA" id="ARBA00023077"/>
    </source>
</evidence>
<evidence type="ECO:0000256" key="3">
    <source>
        <dbReference type="ARBA" id="ARBA00022452"/>
    </source>
</evidence>
<protein>
    <submittedName>
        <fullName evidence="15">SusC/RagA family TonB-linked outer membrane protein</fullName>
    </submittedName>
</protein>
<dbReference type="Gene3D" id="2.170.130.10">
    <property type="entry name" value="TonB-dependent receptor, plug domain"/>
    <property type="match status" value="1"/>
</dbReference>
<dbReference type="Pfam" id="PF07715">
    <property type="entry name" value="Plug"/>
    <property type="match status" value="1"/>
</dbReference>
<keyword evidence="5 12" id="KW-0732">Signal</keyword>
<keyword evidence="8" id="KW-0675">Receptor</keyword>
<dbReference type="PANTHER" id="PTHR30069">
    <property type="entry name" value="TONB-DEPENDENT OUTER MEMBRANE RECEPTOR"/>
    <property type="match status" value="1"/>
</dbReference>
<evidence type="ECO:0000256" key="7">
    <source>
        <dbReference type="ARBA" id="ARBA00023136"/>
    </source>
</evidence>
<dbReference type="Gene3D" id="2.40.170.20">
    <property type="entry name" value="TonB-dependent receptor, beta-barrel domain"/>
    <property type="match status" value="1"/>
</dbReference>
<evidence type="ECO:0000256" key="11">
    <source>
        <dbReference type="RuleBase" id="RU003357"/>
    </source>
</evidence>
<evidence type="ECO:0000256" key="8">
    <source>
        <dbReference type="ARBA" id="ARBA00023170"/>
    </source>
</evidence>
<dbReference type="InterPro" id="IPR037066">
    <property type="entry name" value="Plug_dom_sf"/>
</dbReference>
<keyword evidence="9 10" id="KW-0998">Cell outer membrane</keyword>
<dbReference type="SUPFAM" id="SSF49464">
    <property type="entry name" value="Carboxypeptidase regulatory domain-like"/>
    <property type="match status" value="1"/>
</dbReference>
<proteinExistence type="inferred from homology"/>
<dbReference type="InterPro" id="IPR012910">
    <property type="entry name" value="Plug_dom"/>
</dbReference>
<dbReference type="Proteomes" id="UP000718451">
    <property type="component" value="Unassembled WGS sequence"/>
</dbReference>
<evidence type="ECO:0000256" key="1">
    <source>
        <dbReference type="ARBA" id="ARBA00004571"/>
    </source>
</evidence>
<evidence type="ECO:0000256" key="2">
    <source>
        <dbReference type="ARBA" id="ARBA00022448"/>
    </source>
</evidence>
<dbReference type="Pfam" id="PF13715">
    <property type="entry name" value="CarbopepD_reg_2"/>
    <property type="match status" value="1"/>
</dbReference>